<proteinExistence type="predicted"/>
<dbReference type="EC" id="2.1.1.-" evidence="1"/>
<dbReference type="RefSeq" id="WP_390250280.1">
    <property type="nucleotide sequence ID" value="NZ_JBHSDT010000004.1"/>
</dbReference>
<dbReference type="PANTHER" id="PTHR43861:SF6">
    <property type="entry name" value="METHYLTRANSFERASE TYPE 11"/>
    <property type="match status" value="1"/>
</dbReference>
<dbReference type="EMBL" id="JBHSDT010000004">
    <property type="protein sequence ID" value="MFC4402566.1"/>
    <property type="molecule type" value="Genomic_DNA"/>
</dbReference>
<organism evidence="1 2">
    <name type="scientific">Gracilibacillus xinjiangensis</name>
    <dbReference type="NCBI Taxonomy" id="1193282"/>
    <lineage>
        <taxon>Bacteria</taxon>
        <taxon>Bacillati</taxon>
        <taxon>Bacillota</taxon>
        <taxon>Bacilli</taxon>
        <taxon>Bacillales</taxon>
        <taxon>Bacillaceae</taxon>
        <taxon>Gracilibacillus</taxon>
    </lineage>
</organism>
<keyword evidence="1" id="KW-0808">Transferase</keyword>
<comment type="caution">
    <text evidence="1">The sequence shown here is derived from an EMBL/GenBank/DDBJ whole genome shotgun (WGS) entry which is preliminary data.</text>
</comment>
<gene>
    <name evidence="1" type="ORF">ACFOY7_05725</name>
</gene>
<keyword evidence="2" id="KW-1185">Reference proteome</keyword>
<dbReference type="PANTHER" id="PTHR43861">
    <property type="entry name" value="TRANS-ACONITATE 2-METHYLTRANSFERASE-RELATED"/>
    <property type="match status" value="1"/>
</dbReference>
<name>A0ABV8WW40_9BACI</name>
<evidence type="ECO:0000313" key="1">
    <source>
        <dbReference type="EMBL" id="MFC4402566.1"/>
    </source>
</evidence>
<reference evidence="2" key="1">
    <citation type="journal article" date="2019" name="Int. J. Syst. Evol. Microbiol.">
        <title>The Global Catalogue of Microorganisms (GCM) 10K type strain sequencing project: providing services to taxonomists for standard genome sequencing and annotation.</title>
        <authorList>
            <consortium name="The Broad Institute Genomics Platform"/>
            <consortium name="The Broad Institute Genome Sequencing Center for Infectious Disease"/>
            <person name="Wu L."/>
            <person name="Ma J."/>
        </authorList>
    </citation>
    <scope>NUCLEOTIDE SEQUENCE [LARGE SCALE GENOMIC DNA]</scope>
    <source>
        <strain evidence="2">CCUG 37865</strain>
    </source>
</reference>
<evidence type="ECO:0000313" key="2">
    <source>
        <dbReference type="Proteomes" id="UP001595882"/>
    </source>
</evidence>
<sequence>MLCNNCHHYQLTPLPRVEDDENFYNKNSQAEFVSNITVEGAREKALPDTKRRVELVKNYINMHSNILDIGCGYGFFVESLNNQGFEADGLETSISRRLIARENCKRPILDINLLSETTPKDYVVKYNVVTLFHVLEHISSPVKFLRNVFKFLKKDGYLIIEVPNVDDHLLSISEAYHNFYWQRAHLSYFNKKSIDLLLSNFKVQTKEFTGVQRYSFLNMANWLITNKPQLSDPIFEPPVELAWLNDKYKEQLVSNFKCDTILTVLKK</sequence>
<dbReference type="SUPFAM" id="SSF53335">
    <property type="entry name" value="S-adenosyl-L-methionine-dependent methyltransferases"/>
    <property type="match status" value="1"/>
</dbReference>
<dbReference type="Proteomes" id="UP001595882">
    <property type="component" value="Unassembled WGS sequence"/>
</dbReference>
<dbReference type="Gene3D" id="3.40.50.150">
    <property type="entry name" value="Vaccinia Virus protein VP39"/>
    <property type="match status" value="1"/>
</dbReference>
<dbReference type="GO" id="GO:0008168">
    <property type="term" value="F:methyltransferase activity"/>
    <property type="evidence" value="ECO:0007669"/>
    <property type="project" value="UniProtKB-KW"/>
</dbReference>
<protein>
    <submittedName>
        <fullName evidence="1">Class I SAM-dependent methyltransferase</fullName>
        <ecNumber evidence="1">2.1.1.-</ecNumber>
    </submittedName>
</protein>
<dbReference type="GO" id="GO:0032259">
    <property type="term" value="P:methylation"/>
    <property type="evidence" value="ECO:0007669"/>
    <property type="project" value="UniProtKB-KW"/>
</dbReference>
<dbReference type="CDD" id="cd02440">
    <property type="entry name" value="AdoMet_MTases"/>
    <property type="match status" value="1"/>
</dbReference>
<dbReference type="Pfam" id="PF13489">
    <property type="entry name" value="Methyltransf_23"/>
    <property type="match status" value="1"/>
</dbReference>
<keyword evidence="1" id="KW-0489">Methyltransferase</keyword>
<dbReference type="InterPro" id="IPR029063">
    <property type="entry name" value="SAM-dependent_MTases_sf"/>
</dbReference>
<accession>A0ABV8WW40</accession>